<reference evidence="2" key="1">
    <citation type="journal article" date="2019" name="Int. J. Syst. Evol. Microbiol.">
        <title>The Global Catalogue of Microorganisms (GCM) 10K type strain sequencing project: providing services to taxonomists for standard genome sequencing and annotation.</title>
        <authorList>
            <consortium name="The Broad Institute Genomics Platform"/>
            <consortium name="The Broad Institute Genome Sequencing Center for Infectious Disease"/>
            <person name="Wu L."/>
            <person name="Ma J."/>
        </authorList>
    </citation>
    <scope>NUCLEOTIDE SEQUENCE [LARGE SCALE GENOMIC DNA]</scope>
    <source>
        <strain evidence="2">JCM 14718</strain>
    </source>
</reference>
<proteinExistence type="predicted"/>
<dbReference type="InterPro" id="IPR036412">
    <property type="entry name" value="HAD-like_sf"/>
</dbReference>
<evidence type="ECO:0000313" key="1">
    <source>
        <dbReference type="EMBL" id="GAA1695504.1"/>
    </source>
</evidence>
<evidence type="ECO:0000313" key="2">
    <source>
        <dbReference type="Proteomes" id="UP001500618"/>
    </source>
</evidence>
<dbReference type="NCBIfam" id="TIGR01488">
    <property type="entry name" value="HAD-SF-IB"/>
    <property type="match status" value="1"/>
</dbReference>
<name>A0ABP4TZ79_9ACTN</name>
<protein>
    <recommendedName>
        <fullName evidence="3">Hydrolase</fullName>
    </recommendedName>
</protein>
<keyword evidence="2" id="KW-1185">Reference proteome</keyword>
<organism evidence="1 2">
    <name type="scientific">Fodinicola feengrottensis</name>
    <dbReference type="NCBI Taxonomy" id="435914"/>
    <lineage>
        <taxon>Bacteria</taxon>
        <taxon>Bacillati</taxon>
        <taxon>Actinomycetota</taxon>
        <taxon>Actinomycetes</taxon>
        <taxon>Mycobacteriales</taxon>
        <taxon>Fodinicola</taxon>
    </lineage>
</organism>
<accession>A0ABP4TZ79</accession>
<sequence length="205" mass="22318">MSTLHVFDMDGTLLAGTTASLEIARALDTVPELVALEARFTAGDLDTRGFAQALHRLWRQLTPAVVADAYATSPWLSRIDDVCADIRSRGERSMVITMSPDFFARHLLNRGFDEVVASQFPAPPFAAPIDPSLILTPADKVRIVAAQSDPCVAYGDSMSDAPLFRHLTATVAVNADKHLDGLAAARYHGDDLFEAYQLGRTLIDY</sequence>
<dbReference type="RefSeq" id="WP_344313000.1">
    <property type="nucleotide sequence ID" value="NZ_BAAANY010000020.1"/>
</dbReference>
<dbReference type="Proteomes" id="UP001500618">
    <property type="component" value="Unassembled WGS sequence"/>
</dbReference>
<gene>
    <name evidence="1" type="ORF">GCM10009765_50900</name>
</gene>
<comment type="caution">
    <text evidence="1">The sequence shown here is derived from an EMBL/GenBank/DDBJ whole genome shotgun (WGS) entry which is preliminary data.</text>
</comment>
<dbReference type="Gene3D" id="3.40.50.1000">
    <property type="entry name" value="HAD superfamily/HAD-like"/>
    <property type="match status" value="1"/>
</dbReference>
<dbReference type="SUPFAM" id="SSF56784">
    <property type="entry name" value="HAD-like"/>
    <property type="match status" value="1"/>
</dbReference>
<dbReference type="InterPro" id="IPR023214">
    <property type="entry name" value="HAD_sf"/>
</dbReference>
<dbReference type="EMBL" id="BAAANY010000020">
    <property type="protein sequence ID" value="GAA1695504.1"/>
    <property type="molecule type" value="Genomic_DNA"/>
</dbReference>
<evidence type="ECO:0008006" key="3">
    <source>
        <dbReference type="Google" id="ProtNLM"/>
    </source>
</evidence>
<dbReference type="Pfam" id="PF12710">
    <property type="entry name" value="HAD"/>
    <property type="match status" value="1"/>
</dbReference>